<dbReference type="InterPro" id="IPR013087">
    <property type="entry name" value="Znf_C2H2_type"/>
</dbReference>
<dbReference type="PANTHER" id="PTHR45988:SF1">
    <property type="entry name" value="ZINC FINGER PROTEIN AZF2"/>
    <property type="match status" value="1"/>
</dbReference>
<evidence type="ECO:0000313" key="9">
    <source>
        <dbReference type="EMBL" id="KAL2465865.1"/>
    </source>
</evidence>
<keyword evidence="5" id="KW-0805">Transcription regulation</keyword>
<evidence type="ECO:0000256" key="4">
    <source>
        <dbReference type="ARBA" id="ARBA00022833"/>
    </source>
</evidence>
<evidence type="ECO:0000313" key="10">
    <source>
        <dbReference type="Proteomes" id="UP001604336"/>
    </source>
</evidence>
<evidence type="ECO:0000259" key="8">
    <source>
        <dbReference type="PROSITE" id="PS50157"/>
    </source>
</evidence>
<keyword evidence="3 7" id="KW-0863">Zinc-finger</keyword>
<name>A0ABD1PPR3_9LAMI</name>
<dbReference type="GO" id="GO:0008270">
    <property type="term" value="F:zinc ion binding"/>
    <property type="evidence" value="ECO:0007669"/>
    <property type="project" value="UniProtKB-KW"/>
</dbReference>
<evidence type="ECO:0000256" key="7">
    <source>
        <dbReference type="PROSITE-ProRule" id="PRU00042"/>
    </source>
</evidence>
<sequence length="181" mass="19965">MHPYRRFDTSTLIVRVCSGKSYCSYPTTSPNTVEAIECKKPAMTVIKIIARITALALDNVNPIITTSLLAQYAPHTCIVCDKSFPSYQALSGHKTRNRNRPPITITIVSDVTNNNSTLNVSTLNPSDRIHQCFTCNNTFQLARLWGATCGGTVMVRLAVARKIVRSLLRTVPVATTIEILI</sequence>
<evidence type="ECO:0000256" key="5">
    <source>
        <dbReference type="ARBA" id="ARBA00023015"/>
    </source>
</evidence>
<dbReference type="PROSITE" id="PS50157">
    <property type="entry name" value="ZINC_FINGER_C2H2_2"/>
    <property type="match status" value="1"/>
</dbReference>
<keyword evidence="2" id="KW-0677">Repeat</keyword>
<evidence type="ECO:0000256" key="2">
    <source>
        <dbReference type="ARBA" id="ARBA00022737"/>
    </source>
</evidence>
<comment type="caution">
    <text evidence="9">The sequence shown here is derived from an EMBL/GenBank/DDBJ whole genome shotgun (WGS) entry which is preliminary data.</text>
</comment>
<dbReference type="PANTHER" id="PTHR45988">
    <property type="entry name" value="C2H2 TYPE ZINC FINGER TRANSCRIPTION FACTOR FAMILY-RELATED"/>
    <property type="match status" value="1"/>
</dbReference>
<feature type="domain" description="C2H2-type" evidence="8">
    <location>
        <begin position="75"/>
        <end position="102"/>
    </location>
</feature>
<protein>
    <recommendedName>
        <fullName evidence="8">C2H2-type domain-containing protein</fullName>
    </recommendedName>
</protein>
<reference evidence="10" key="1">
    <citation type="submission" date="2024-07" db="EMBL/GenBank/DDBJ databases">
        <title>Two chromosome-level genome assemblies of Korean endemic species Abeliophyllum distichum and Forsythia ovata (Oleaceae).</title>
        <authorList>
            <person name="Jang H."/>
        </authorList>
    </citation>
    <scope>NUCLEOTIDE SEQUENCE [LARGE SCALE GENOMIC DNA]</scope>
</reference>
<keyword evidence="6" id="KW-0804">Transcription</keyword>
<accession>A0ABD1PPR3</accession>
<keyword evidence="4" id="KW-0862">Zinc</keyword>
<proteinExistence type="predicted"/>
<organism evidence="9 10">
    <name type="scientific">Abeliophyllum distichum</name>
    <dbReference type="NCBI Taxonomy" id="126358"/>
    <lineage>
        <taxon>Eukaryota</taxon>
        <taxon>Viridiplantae</taxon>
        <taxon>Streptophyta</taxon>
        <taxon>Embryophyta</taxon>
        <taxon>Tracheophyta</taxon>
        <taxon>Spermatophyta</taxon>
        <taxon>Magnoliopsida</taxon>
        <taxon>eudicotyledons</taxon>
        <taxon>Gunneridae</taxon>
        <taxon>Pentapetalae</taxon>
        <taxon>asterids</taxon>
        <taxon>lamiids</taxon>
        <taxon>Lamiales</taxon>
        <taxon>Oleaceae</taxon>
        <taxon>Forsythieae</taxon>
        <taxon>Abeliophyllum</taxon>
    </lineage>
</organism>
<dbReference type="InterPro" id="IPR044653">
    <property type="entry name" value="AZF1/2/3-like"/>
</dbReference>
<gene>
    <name evidence="9" type="ORF">Adt_41716</name>
</gene>
<evidence type="ECO:0000256" key="6">
    <source>
        <dbReference type="ARBA" id="ARBA00023163"/>
    </source>
</evidence>
<dbReference type="Proteomes" id="UP001604336">
    <property type="component" value="Unassembled WGS sequence"/>
</dbReference>
<evidence type="ECO:0000256" key="1">
    <source>
        <dbReference type="ARBA" id="ARBA00022723"/>
    </source>
</evidence>
<dbReference type="AlphaFoldDB" id="A0ABD1PPR3"/>
<keyword evidence="10" id="KW-1185">Reference proteome</keyword>
<evidence type="ECO:0000256" key="3">
    <source>
        <dbReference type="ARBA" id="ARBA00022771"/>
    </source>
</evidence>
<dbReference type="GO" id="GO:0043565">
    <property type="term" value="F:sequence-specific DNA binding"/>
    <property type="evidence" value="ECO:0007669"/>
    <property type="project" value="UniProtKB-ARBA"/>
</dbReference>
<dbReference type="EMBL" id="JBFOLK010000013">
    <property type="protein sequence ID" value="KAL2465865.1"/>
    <property type="molecule type" value="Genomic_DNA"/>
</dbReference>
<keyword evidence="1" id="KW-0479">Metal-binding</keyword>
<dbReference type="Pfam" id="PF13912">
    <property type="entry name" value="zf-C2H2_6"/>
    <property type="match status" value="1"/>
</dbReference>